<feature type="transmembrane region" description="Helical" evidence="1">
    <location>
        <begin position="96"/>
        <end position="118"/>
    </location>
</feature>
<dbReference type="Proteomes" id="UP000035680">
    <property type="component" value="Unassembled WGS sequence"/>
</dbReference>
<feature type="transmembrane region" description="Helical" evidence="1">
    <location>
        <begin position="269"/>
        <end position="290"/>
    </location>
</feature>
<keyword evidence="1" id="KW-1133">Transmembrane helix</keyword>
<reference evidence="3" key="2">
    <citation type="submission" date="2015-08" db="UniProtKB">
        <authorList>
            <consortium name="WormBaseParasite"/>
        </authorList>
    </citation>
    <scope>IDENTIFICATION</scope>
</reference>
<sequence length="312" mass="36880">MVPVTVTSIVVRIFLGLLAICDLFSLIFYIFLLIFMIKHRLKNDKIVTKQFHTLCIFNGMIDILFIVEEYFSNRFPLIGFFENFYLGDYTKTKISGILYIFSIFYIIYVSLSGITLTFNRYYAIAYPLKYDKFWSGFRLLFLTIWPAILLFPLFIIYYGIQIFFLIEKNTGRMAIVVLDTRITLQLWQITVTTHLVSIIINGCLNIMVIRGIKNHLKNSIHSYFFVKFNSTMAKYAFFYFTTLFIVVVLEILIYIFFSNQLNSLGFHSLTIYTLAQSCIAFYSPYALILTNKEIRKNFFKDFNLKKFYEKKC</sequence>
<name>A0A0K0G5D1_STRVS</name>
<dbReference type="Pfam" id="PF10323">
    <property type="entry name" value="7TM_GPCR_Srv"/>
    <property type="match status" value="1"/>
</dbReference>
<feature type="transmembrane region" description="Helical" evidence="1">
    <location>
        <begin position="13"/>
        <end position="37"/>
    </location>
</feature>
<keyword evidence="2" id="KW-1185">Reference proteome</keyword>
<keyword evidence="1" id="KW-0812">Transmembrane</keyword>
<feature type="transmembrane region" description="Helical" evidence="1">
    <location>
        <begin position="49"/>
        <end position="67"/>
    </location>
</feature>
<dbReference type="WBParaSite" id="SVE_1994800.1">
    <property type="protein sequence ID" value="SVE_1994800.1"/>
    <property type="gene ID" value="SVE_1994800"/>
</dbReference>
<organism evidence="2 3">
    <name type="scientific">Strongyloides venezuelensis</name>
    <name type="common">Threadworm</name>
    <dbReference type="NCBI Taxonomy" id="75913"/>
    <lineage>
        <taxon>Eukaryota</taxon>
        <taxon>Metazoa</taxon>
        <taxon>Ecdysozoa</taxon>
        <taxon>Nematoda</taxon>
        <taxon>Chromadorea</taxon>
        <taxon>Rhabditida</taxon>
        <taxon>Tylenchina</taxon>
        <taxon>Panagrolaimomorpha</taxon>
        <taxon>Strongyloidoidea</taxon>
        <taxon>Strongyloididae</taxon>
        <taxon>Strongyloides</taxon>
    </lineage>
</organism>
<keyword evidence="1" id="KW-0472">Membrane</keyword>
<evidence type="ECO:0000256" key="1">
    <source>
        <dbReference type="SAM" id="Phobius"/>
    </source>
</evidence>
<evidence type="ECO:0000313" key="3">
    <source>
        <dbReference type="WBParaSite" id="SVE_1994800.1"/>
    </source>
</evidence>
<dbReference type="PANTHER" id="PTHR31748">
    <property type="entry name" value="SERPENTINE RECEPTOR, CLASS V"/>
    <property type="match status" value="1"/>
</dbReference>
<feature type="transmembrane region" description="Helical" evidence="1">
    <location>
        <begin position="139"/>
        <end position="166"/>
    </location>
</feature>
<protein>
    <submittedName>
        <fullName evidence="3">Serpentine receptor class gamma</fullName>
    </submittedName>
</protein>
<evidence type="ECO:0000313" key="2">
    <source>
        <dbReference type="Proteomes" id="UP000035680"/>
    </source>
</evidence>
<accession>A0A0K0G5D1</accession>
<dbReference type="AlphaFoldDB" id="A0A0K0G5D1"/>
<feature type="transmembrane region" description="Helical" evidence="1">
    <location>
        <begin position="186"/>
        <end position="209"/>
    </location>
</feature>
<dbReference type="PANTHER" id="PTHR31748:SF1">
    <property type="entry name" value="SERPENTINE RECEPTOR, CLASS V"/>
    <property type="match status" value="1"/>
</dbReference>
<proteinExistence type="predicted"/>
<dbReference type="InterPro" id="IPR019426">
    <property type="entry name" value="7TM_GPCR_serpentine_rcpt_Srv"/>
</dbReference>
<reference evidence="2" key="1">
    <citation type="submission" date="2014-07" db="EMBL/GenBank/DDBJ databases">
        <authorList>
            <person name="Martin A.A"/>
            <person name="De Silva N."/>
        </authorList>
    </citation>
    <scope>NUCLEOTIDE SEQUENCE</scope>
</reference>
<dbReference type="Gene3D" id="1.20.1070.10">
    <property type="entry name" value="Rhodopsin 7-helix transmembrane proteins"/>
    <property type="match status" value="1"/>
</dbReference>
<feature type="transmembrane region" description="Helical" evidence="1">
    <location>
        <begin position="237"/>
        <end position="257"/>
    </location>
</feature>